<dbReference type="EMBL" id="LFOE01000045">
    <property type="protein sequence ID" value="OBY29909.1"/>
    <property type="molecule type" value="Genomic_DNA"/>
</dbReference>
<evidence type="ECO:0000313" key="3">
    <source>
        <dbReference type="Proteomes" id="UP000092668"/>
    </source>
</evidence>
<protein>
    <submittedName>
        <fullName evidence="2">Uncharacterized protein</fullName>
    </submittedName>
</protein>
<proteinExistence type="predicted"/>
<feature type="region of interest" description="Disordered" evidence="1">
    <location>
        <begin position="56"/>
        <end position="77"/>
    </location>
</feature>
<organism evidence="2 3">
    <name type="scientific">Mycolicibacter kumamotonensis</name>
    <dbReference type="NCBI Taxonomy" id="354243"/>
    <lineage>
        <taxon>Bacteria</taxon>
        <taxon>Bacillati</taxon>
        <taxon>Actinomycetota</taxon>
        <taxon>Actinomycetes</taxon>
        <taxon>Mycobacteriales</taxon>
        <taxon>Mycobacteriaceae</taxon>
        <taxon>Mycolicibacter</taxon>
    </lineage>
</organism>
<keyword evidence="3" id="KW-1185">Reference proteome</keyword>
<reference evidence="2 3" key="1">
    <citation type="submission" date="2015-06" db="EMBL/GenBank/DDBJ databases">
        <title>Genome sequence of Mycobacterium kumamotonense strain Roo.</title>
        <authorList>
            <person name="Greninger A.L."/>
            <person name="Cunningham G."/>
            <person name="Miller S."/>
        </authorList>
    </citation>
    <scope>NUCLEOTIDE SEQUENCE [LARGE SCALE GENOMIC DNA]</scope>
    <source>
        <strain evidence="2 3">Roo</strain>
    </source>
</reference>
<dbReference type="AlphaFoldDB" id="A0A1B8SAY4"/>
<evidence type="ECO:0000256" key="1">
    <source>
        <dbReference type="SAM" id="MobiDB-lite"/>
    </source>
</evidence>
<sequence length="77" mass="8323">MTGPGVTRLVKSEGLAGLFACWDALEQLLTGLELTHRHTGRAREMAAVMGYAGANSVGRRRAPGRPPTATIRHGRRR</sequence>
<dbReference type="Proteomes" id="UP000092668">
    <property type="component" value="Unassembled WGS sequence"/>
</dbReference>
<gene>
    <name evidence="2" type="ORF">ACT18_20585</name>
</gene>
<accession>A0A1B8SAY4</accession>
<name>A0A1B8SAY4_9MYCO</name>
<comment type="caution">
    <text evidence="2">The sequence shown here is derived from an EMBL/GenBank/DDBJ whole genome shotgun (WGS) entry which is preliminary data.</text>
</comment>
<evidence type="ECO:0000313" key="2">
    <source>
        <dbReference type="EMBL" id="OBY29909.1"/>
    </source>
</evidence>